<sequence precursor="true">MKSRKKTLDIFSLSFLDIISCGFGAVVMLILIAKPDTAISQAGQSNISEMLATLVGLKNTVTITQQQIESELASLEALSVEQAAARQAQADLQKQQQQLAAADAALTDNISGLSLVESRLRQAALTTPRQNTPEVRSEAVGGIPVDSDYVVFIIDTSGSMQRIWSRVSREVVNVLNIHPEVKGFQILNDLGTSMISGYDGKWMSDTPATRNNVIRMFDKWSVVSNSSPVEGIETALRKYAKPNITTSIYVFGDDYTGGSFDNVIARITQQNRVLSNGQRLARIHGVGFLSMSSTERYGILMRELTKQNGGTYLALPP</sequence>
<dbReference type="AlphaFoldDB" id="I1YLA8"/>
<organism evidence="3 4">
    <name type="scientific">Methylophaga frappieri (strain ATCC BAA-2434 / DSM 25690 / JAM7)</name>
    <dbReference type="NCBI Taxonomy" id="754477"/>
    <lineage>
        <taxon>Bacteria</taxon>
        <taxon>Pseudomonadati</taxon>
        <taxon>Pseudomonadota</taxon>
        <taxon>Gammaproteobacteria</taxon>
        <taxon>Thiotrichales</taxon>
        <taxon>Piscirickettsiaceae</taxon>
        <taxon>Methylophaga</taxon>
    </lineage>
</organism>
<dbReference type="PATRIC" id="fig|754477.3.peg.2534"/>
<keyword evidence="2" id="KW-0472">Membrane</keyword>
<dbReference type="Proteomes" id="UP000009145">
    <property type="component" value="Chromosome"/>
</dbReference>
<dbReference type="EMBL" id="CP003380">
    <property type="protein sequence ID" value="AFJ03701.1"/>
    <property type="molecule type" value="Genomic_DNA"/>
</dbReference>
<dbReference type="HOGENOM" id="CLU_826095_0_0_6"/>
<proteinExistence type="predicted"/>
<dbReference type="SUPFAM" id="SSF53300">
    <property type="entry name" value="vWA-like"/>
    <property type="match status" value="1"/>
</dbReference>
<keyword evidence="2" id="KW-1133">Transmembrane helix</keyword>
<dbReference type="OrthoDB" id="5489581at2"/>
<evidence type="ECO:0000313" key="4">
    <source>
        <dbReference type="Proteomes" id="UP000009145"/>
    </source>
</evidence>
<evidence type="ECO:0000256" key="1">
    <source>
        <dbReference type="SAM" id="Coils"/>
    </source>
</evidence>
<feature type="transmembrane region" description="Helical" evidence="2">
    <location>
        <begin position="12"/>
        <end position="33"/>
    </location>
</feature>
<evidence type="ECO:0000313" key="3">
    <source>
        <dbReference type="EMBL" id="AFJ03701.1"/>
    </source>
</evidence>
<evidence type="ECO:0000256" key="2">
    <source>
        <dbReference type="SAM" id="Phobius"/>
    </source>
</evidence>
<dbReference type="STRING" id="754477.Q7C_2580"/>
<feature type="coiled-coil region" evidence="1">
    <location>
        <begin position="75"/>
        <end position="105"/>
    </location>
</feature>
<gene>
    <name evidence="3" type="ordered locus">Q7C_2580</name>
</gene>
<reference evidence="3 4" key="1">
    <citation type="journal article" date="2012" name="J. Bacteriol.">
        <title>Complete genome sequences of Methylophaga sp. strain JAM1 and Methylophaga sp. strain JAM7.</title>
        <authorList>
            <person name="Villeneuve C."/>
            <person name="Martineau C."/>
            <person name="Mauffrey F."/>
            <person name="Villemur R."/>
        </authorList>
    </citation>
    <scope>NUCLEOTIDE SEQUENCE [LARGE SCALE GENOMIC DNA]</scope>
    <source>
        <strain evidence="3 4">JAM7</strain>
    </source>
</reference>
<accession>I1YLA8</accession>
<protein>
    <submittedName>
        <fullName evidence="3">Secreted protein, containing von Willebrand factor (VWF) type A domain</fullName>
    </submittedName>
</protein>
<name>I1YLA8_METFJ</name>
<dbReference type="KEGG" id="mec:Q7C_2580"/>
<dbReference type="eggNOG" id="COG2304">
    <property type="taxonomic scope" value="Bacteria"/>
</dbReference>
<keyword evidence="2" id="KW-0812">Transmembrane</keyword>
<dbReference type="InterPro" id="IPR036465">
    <property type="entry name" value="vWFA_dom_sf"/>
</dbReference>
<keyword evidence="4" id="KW-1185">Reference proteome</keyword>
<keyword evidence="1" id="KW-0175">Coiled coil</keyword>
<dbReference type="RefSeq" id="WP_014705119.1">
    <property type="nucleotide sequence ID" value="NC_017856.1"/>
</dbReference>